<evidence type="ECO:0000313" key="2">
    <source>
        <dbReference type="EMBL" id="KFJ04873.1"/>
    </source>
</evidence>
<organism evidence="2 3">
    <name type="scientific">Bifidobacterium thermacidophilum subsp. thermacidophilum</name>
    <dbReference type="NCBI Taxonomy" id="79262"/>
    <lineage>
        <taxon>Bacteria</taxon>
        <taxon>Bacillati</taxon>
        <taxon>Actinomycetota</taxon>
        <taxon>Actinomycetes</taxon>
        <taxon>Bifidobacteriales</taxon>
        <taxon>Bifidobacteriaceae</taxon>
        <taxon>Bifidobacterium</taxon>
    </lineage>
</organism>
<accession>A0A087EAS2</accession>
<evidence type="ECO:0008006" key="4">
    <source>
        <dbReference type="Google" id="ProtNLM"/>
    </source>
</evidence>
<sequence>MTDELDDMMAAMGTAHMDGDADAMVDAHEDGSGETDGVSNAGGDTDTIGDIDPADNPHALFPGDTSTMDADARAVAIALKRDRFITGDAYETALDHVDEVRRSLNDDLLELVDVPRYQVMYARPVTADGLGLRSLKTRASLTREEAAMLALLRIRVLGHESSRESSKDWIISTDDIRAALTTGAGWLAARNDEEGVMKRIGIAISRCVTYGYLAPVEDTDDMYCITPLVPAVLTTELAEQWLGESENSAAGSADDPEEDVQITANTDTSDIADTTYTNTADGLNAGATADQTVEETRL</sequence>
<evidence type="ECO:0000256" key="1">
    <source>
        <dbReference type="SAM" id="MobiDB-lite"/>
    </source>
</evidence>
<dbReference type="OrthoDB" id="3240237at2"/>
<dbReference type="RefSeq" id="WP_029576997.1">
    <property type="nucleotide sequence ID" value="NZ_JGZT01000001.1"/>
</dbReference>
<dbReference type="AlphaFoldDB" id="A0A087EAS2"/>
<proteinExistence type="predicted"/>
<dbReference type="Pfam" id="PF13835">
    <property type="entry name" value="DUF4194"/>
    <property type="match status" value="1"/>
</dbReference>
<gene>
    <name evidence="2" type="ORF">THER5_1679</name>
</gene>
<comment type="caution">
    <text evidence="2">The sequence shown here is derived from an EMBL/GenBank/DDBJ whole genome shotgun (WGS) entry which is preliminary data.</text>
</comment>
<feature type="region of interest" description="Disordered" evidence="1">
    <location>
        <begin position="28"/>
        <end position="65"/>
    </location>
</feature>
<protein>
    <recommendedName>
        <fullName evidence="4">DUF4194 domain-containing protein</fullName>
    </recommendedName>
</protein>
<feature type="compositionally biased region" description="Polar residues" evidence="1">
    <location>
        <begin position="262"/>
        <end position="281"/>
    </location>
</feature>
<evidence type="ECO:0000313" key="3">
    <source>
        <dbReference type="Proteomes" id="UP000029003"/>
    </source>
</evidence>
<feature type="region of interest" description="Disordered" evidence="1">
    <location>
        <begin position="245"/>
        <end position="298"/>
    </location>
</feature>
<name>A0A087EAS2_9BIFI</name>
<dbReference type="EMBL" id="JGZT01000001">
    <property type="protein sequence ID" value="KFJ04873.1"/>
    <property type="molecule type" value="Genomic_DNA"/>
</dbReference>
<reference evidence="2 3" key="1">
    <citation type="submission" date="2014-03" db="EMBL/GenBank/DDBJ databases">
        <title>Genomics of Bifidobacteria.</title>
        <authorList>
            <person name="Ventura M."/>
            <person name="Milani C."/>
            <person name="Lugli G.A."/>
        </authorList>
    </citation>
    <scope>NUCLEOTIDE SEQUENCE [LARGE SCALE GENOMIC DNA]</scope>
    <source>
        <strain evidence="2 3">LMG 21395</strain>
    </source>
</reference>
<dbReference type="Proteomes" id="UP000029003">
    <property type="component" value="Unassembled WGS sequence"/>
</dbReference>
<dbReference type="InterPro" id="IPR025449">
    <property type="entry name" value="JetB"/>
</dbReference>